<dbReference type="GO" id="GO:0004072">
    <property type="term" value="F:aspartate kinase activity"/>
    <property type="evidence" value="ECO:0007669"/>
    <property type="project" value="TreeGrafter"/>
</dbReference>
<keyword evidence="3" id="KW-0418">Kinase</keyword>
<dbReference type="GO" id="GO:0005829">
    <property type="term" value="C:cytosol"/>
    <property type="evidence" value="ECO:0007669"/>
    <property type="project" value="TreeGrafter"/>
</dbReference>
<dbReference type="OrthoDB" id="8904at2157"/>
<dbReference type="AlphaFoldDB" id="F0QTL9"/>
<dbReference type="STRING" id="985053.VMUT_1528"/>
<keyword evidence="4" id="KW-1185">Reference proteome</keyword>
<dbReference type="InterPro" id="IPR036393">
    <property type="entry name" value="AceGlu_kinase-like_sf"/>
</dbReference>
<dbReference type="Proteomes" id="UP000007485">
    <property type="component" value="Chromosome"/>
</dbReference>
<dbReference type="HOGENOM" id="CLU_009116_6_3_2"/>
<dbReference type="eggNOG" id="arCOG00861">
    <property type="taxonomic scope" value="Archaea"/>
</dbReference>
<evidence type="ECO:0000313" key="3">
    <source>
        <dbReference type="EMBL" id="ADY01732.1"/>
    </source>
</evidence>
<dbReference type="GeneID" id="10289180"/>
<dbReference type="InterPro" id="IPR001048">
    <property type="entry name" value="Asp/Glu/Uridylate_kinase"/>
</dbReference>
<dbReference type="RefSeq" id="WP_013604894.1">
    <property type="nucleotide sequence ID" value="NC_015151.1"/>
</dbReference>
<protein>
    <submittedName>
        <fullName evidence="3">Aspartate kinase</fullName>
    </submittedName>
</protein>
<reference evidence="3 4" key="1">
    <citation type="journal article" date="2011" name="J. Bacteriol.">
        <title>Complete genome sequence of 'Vulcanisaeta moutnovskia' strain 768-28, a novel member of the hyperthermophilic crenarchaeal genus vulcanisaeta.</title>
        <authorList>
            <person name="Gumerov V.M."/>
            <person name="Mardanov A.V."/>
            <person name="Beletsky A.V."/>
            <person name="Prokofeva M.I."/>
            <person name="Bonch-Osmolovskaya E.A."/>
            <person name="Ravin N.V."/>
            <person name="Skryabin K.G."/>
        </authorList>
    </citation>
    <scope>NUCLEOTIDE SEQUENCE [LARGE SCALE GENOMIC DNA]</scope>
    <source>
        <strain evidence="3 4">768-28</strain>
    </source>
</reference>
<gene>
    <name evidence="3" type="ordered locus">VMUT_1528</name>
</gene>
<dbReference type="KEGG" id="vmo:VMUT_1528"/>
<dbReference type="EMBL" id="CP002529">
    <property type="protein sequence ID" value="ADY01732.1"/>
    <property type="molecule type" value="Genomic_DNA"/>
</dbReference>
<sequence length="359" mass="39636">MGGSLLTRKSVLNTISRVVERDFHGNKLILVVSAMKGITDLLIKALDEHDPRLIDEAVQMYIDEAIDLGLDRLARFLELVGEDLRRFVSVGEPWVKDHVIIHGELLSTLLVSEVLSEVIGVNAKAIYEPGIVTNQEWGNASVIDELSLKNVRERYVRLLSKYDIIVTPGFLGISMDGRYTSLGRGGSDYTASLIASYLNASRLTFYTDSGGVLSGDPKIVEDPILIKEISYEEAHAASRVGAKKFHPKTFEPLMKSRVLTLITSPQLDSGTYITNNCIRVPKVVSVGRINQGLYRVSIVGCGISLNNEVIKDLSEIISSHGINGVVNDDVHVISMLVNDGDNAIDLTRDVHRWVRKWIG</sequence>
<comment type="similarity">
    <text evidence="1">Belongs to the aspartokinase family.</text>
</comment>
<dbReference type="CDD" id="cd04234">
    <property type="entry name" value="AAK_AK"/>
    <property type="match status" value="1"/>
</dbReference>
<dbReference type="PANTHER" id="PTHR21499:SF70">
    <property type="entry name" value="ASPARTOKINASE"/>
    <property type="match status" value="1"/>
</dbReference>
<evidence type="ECO:0000256" key="1">
    <source>
        <dbReference type="ARBA" id="ARBA00010122"/>
    </source>
</evidence>
<evidence type="ECO:0000259" key="2">
    <source>
        <dbReference type="Pfam" id="PF00696"/>
    </source>
</evidence>
<evidence type="ECO:0000313" key="4">
    <source>
        <dbReference type="Proteomes" id="UP000007485"/>
    </source>
</evidence>
<feature type="domain" description="Aspartate/glutamate/uridylate kinase" evidence="2">
    <location>
        <begin position="2"/>
        <end position="263"/>
    </location>
</feature>
<accession>F0QTL9</accession>
<name>F0QTL9_VULM7</name>
<organism evidence="3 4">
    <name type="scientific">Vulcanisaeta moutnovskia (strain 768-28)</name>
    <dbReference type="NCBI Taxonomy" id="985053"/>
    <lineage>
        <taxon>Archaea</taxon>
        <taxon>Thermoproteota</taxon>
        <taxon>Thermoprotei</taxon>
        <taxon>Thermoproteales</taxon>
        <taxon>Thermoproteaceae</taxon>
        <taxon>Vulcanisaeta</taxon>
    </lineage>
</organism>
<proteinExistence type="inferred from homology"/>
<dbReference type="SUPFAM" id="SSF53633">
    <property type="entry name" value="Carbamate kinase-like"/>
    <property type="match status" value="1"/>
</dbReference>
<keyword evidence="3" id="KW-0808">Transferase</keyword>
<dbReference type="GO" id="GO:0009090">
    <property type="term" value="P:homoserine biosynthetic process"/>
    <property type="evidence" value="ECO:0007669"/>
    <property type="project" value="TreeGrafter"/>
</dbReference>
<dbReference type="Pfam" id="PF00696">
    <property type="entry name" value="AA_kinase"/>
    <property type="match status" value="1"/>
</dbReference>
<dbReference type="Gene3D" id="3.40.1160.10">
    <property type="entry name" value="Acetylglutamate kinase-like"/>
    <property type="match status" value="1"/>
</dbReference>
<dbReference type="GO" id="GO:0009089">
    <property type="term" value="P:lysine biosynthetic process via diaminopimelate"/>
    <property type="evidence" value="ECO:0007669"/>
    <property type="project" value="TreeGrafter"/>
</dbReference>
<dbReference type="PANTHER" id="PTHR21499">
    <property type="entry name" value="ASPARTATE KINASE"/>
    <property type="match status" value="1"/>
</dbReference>